<dbReference type="GO" id="GO:0033573">
    <property type="term" value="C:high-affinity iron permease complex"/>
    <property type="evidence" value="ECO:0007669"/>
    <property type="project" value="InterPro"/>
</dbReference>
<keyword evidence="9" id="KW-1185">Reference proteome</keyword>
<evidence type="ECO:0000256" key="1">
    <source>
        <dbReference type="ARBA" id="ARBA00004141"/>
    </source>
</evidence>
<organism evidence="8 9">
    <name type="scientific">Physocladia obscura</name>
    <dbReference type="NCBI Taxonomy" id="109957"/>
    <lineage>
        <taxon>Eukaryota</taxon>
        <taxon>Fungi</taxon>
        <taxon>Fungi incertae sedis</taxon>
        <taxon>Chytridiomycota</taxon>
        <taxon>Chytridiomycota incertae sedis</taxon>
        <taxon>Chytridiomycetes</taxon>
        <taxon>Chytridiales</taxon>
        <taxon>Chytriomycetaceae</taxon>
        <taxon>Physocladia</taxon>
    </lineage>
</organism>
<name>A0AAD5T868_9FUNG</name>
<dbReference type="AlphaFoldDB" id="A0AAD5T868"/>
<evidence type="ECO:0000313" key="9">
    <source>
        <dbReference type="Proteomes" id="UP001211907"/>
    </source>
</evidence>
<feature type="transmembrane region" description="Helical" evidence="7">
    <location>
        <begin position="45"/>
        <end position="67"/>
    </location>
</feature>
<keyword evidence="3" id="KW-0406">Ion transport</keyword>
<dbReference type="PANTHER" id="PTHR31632">
    <property type="entry name" value="IRON TRANSPORTER FTH1"/>
    <property type="match status" value="1"/>
</dbReference>
<dbReference type="PANTHER" id="PTHR31632:SF2">
    <property type="entry name" value="PLASMA MEMBRANE IRON PERMEASE"/>
    <property type="match status" value="1"/>
</dbReference>
<accession>A0AAD5T868</accession>
<comment type="similarity">
    <text evidence="2">Belongs to the oxidase-dependent Fe transporter (OFeT) (TC 9.A.10.1) family.</text>
</comment>
<keyword evidence="3" id="KW-0813">Transport</keyword>
<keyword evidence="4 7" id="KW-0812">Transmembrane</keyword>
<keyword evidence="6 7" id="KW-0472">Membrane</keyword>
<evidence type="ECO:0000313" key="8">
    <source>
        <dbReference type="EMBL" id="KAJ3133823.1"/>
    </source>
</evidence>
<evidence type="ECO:0000256" key="2">
    <source>
        <dbReference type="ARBA" id="ARBA00008333"/>
    </source>
</evidence>
<reference evidence="8" key="1">
    <citation type="submission" date="2020-05" db="EMBL/GenBank/DDBJ databases">
        <title>Phylogenomic resolution of chytrid fungi.</title>
        <authorList>
            <person name="Stajich J.E."/>
            <person name="Amses K."/>
            <person name="Simmons R."/>
            <person name="Seto K."/>
            <person name="Myers J."/>
            <person name="Bonds A."/>
            <person name="Quandt C.A."/>
            <person name="Barry K."/>
            <person name="Liu P."/>
            <person name="Grigoriev I."/>
            <person name="Longcore J.E."/>
            <person name="James T.Y."/>
        </authorList>
    </citation>
    <scope>NUCLEOTIDE SEQUENCE</scope>
    <source>
        <strain evidence="8">JEL0513</strain>
    </source>
</reference>
<comment type="subcellular location">
    <subcellularLocation>
        <location evidence="1">Membrane</location>
        <topology evidence="1">Multi-pass membrane protein</topology>
    </subcellularLocation>
</comment>
<keyword evidence="3" id="KW-0408">Iron</keyword>
<dbReference type="EMBL" id="JADGJH010000205">
    <property type="protein sequence ID" value="KAJ3133823.1"/>
    <property type="molecule type" value="Genomic_DNA"/>
</dbReference>
<protein>
    <submittedName>
        <fullName evidence="8">Uncharacterized protein</fullName>
    </submittedName>
</protein>
<evidence type="ECO:0000256" key="5">
    <source>
        <dbReference type="ARBA" id="ARBA00022989"/>
    </source>
</evidence>
<dbReference type="GO" id="GO:0015093">
    <property type="term" value="F:ferrous iron transmembrane transporter activity"/>
    <property type="evidence" value="ECO:0007669"/>
    <property type="project" value="TreeGrafter"/>
</dbReference>
<dbReference type="InterPro" id="IPR004923">
    <property type="entry name" value="FTR1/Fip1/EfeU"/>
</dbReference>
<evidence type="ECO:0000256" key="4">
    <source>
        <dbReference type="ARBA" id="ARBA00022692"/>
    </source>
</evidence>
<evidence type="ECO:0000256" key="6">
    <source>
        <dbReference type="ARBA" id="ARBA00023136"/>
    </source>
</evidence>
<gene>
    <name evidence="8" type="ORF">HK100_004036</name>
</gene>
<evidence type="ECO:0000256" key="3">
    <source>
        <dbReference type="ARBA" id="ARBA00022496"/>
    </source>
</evidence>
<feature type="transmembrane region" description="Helical" evidence="7">
    <location>
        <begin position="20"/>
        <end position="38"/>
    </location>
</feature>
<evidence type="ECO:0000256" key="7">
    <source>
        <dbReference type="SAM" id="Phobius"/>
    </source>
</evidence>
<sequence>MAFLGGIALSEDPGHIPLDFFVDIICGFLIGYTFYRAGNTMKLHTFFVTASPVILYLSAGLFSKAVLQFQKNKWAHLIGTTVDIDSLKYCDARQSVFRLTCCSPDVNTEGGWQFFNALLGWTNSPTIGSVVAYVLHWIFVVFVLVVMKVTDRKRIRLGRERIGFKSMIANWVIGRKK</sequence>
<keyword evidence="3" id="KW-0410">Iron transport</keyword>
<dbReference type="Proteomes" id="UP001211907">
    <property type="component" value="Unassembled WGS sequence"/>
</dbReference>
<feature type="transmembrane region" description="Helical" evidence="7">
    <location>
        <begin position="127"/>
        <end position="147"/>
    </location>
</feature>
<dbReference type="Pfam" id="PF03239">
    <property type="entry name" value="FTR1"/>
    <property type="match status" value="1"/>
</dbReference>
<keyword evidence="5 7" id="KW-1133">Transmembrane helix</keyword>
<comment type="caution">
    <text evidence="8">The sequence shown here is derived from an EMBL/GenBank/DDBJ whole genome shotgun (WGS) entry which is preliminary data.</text>
</comment>
<proteinExistence type="inferred from homology"/>